<feature type="domain" description="Alpha fucosidase A-like C-terminal" evidence="3">
    <location>
        <begin position="667"/>
        <end position="761"/>
    </location>
</feature>
<sequence>MFALVSALLLGQVLGQAVTPPNSKASSSRLWSTSSAATWNNSYLIGNGRLGGAVPGNIASELVYINEDSFWSGEFIYRVNQDARSYMPEMQQLIRDGRVVEATNLADIAYTGTPLSARHYDTLATWEITMNHSSKATNGSYERYLDIDDATSGVYYDIAGTSYSREYIASQPAGVLAVRIASNTTGAVSLQAHIRRAPDGSLNRFEDYSRRVGNDTMVMGGNDASYPGIQFSAGTRVVAKGGSVYAIGDTVVVDHADEAWLYLQSWTTYRKDDPEAAVLSDLAAIEKTYPEIRVEHLADYQSFAHRMDPFWGSKYTTNINVEMNYWPALVTNLADLQGPLDDLIAATREKGTNVSETMYGVNNGGWVLHHNTDMWGDAAPQDNYIYSTWWASAAPWMVSHQMEKYRFTGDTTYLRNVYPNLKSAAQFFVGFLSDYEGYKVVNPTISPENAYFPPNDNTTAVAITLGATMDTELLWELFNSIKEANELLHLGDDAFVAQLEALEAKLPPYRENYFGGLQEWIHDYQEVRLASIDHLSPLWAAYPGNQITSYNMTLHGSASGGWGTAWCTALSGRFFRPDWATHCVTHLLGTQLQPDSLLNNGAPSEFQADANYGMPAGMMELLVQSHESVSTAGSSSGYSPSPPSYGGSSANQTLTAAFTGDVNKAPLIRLLPALPEAFAAAGGGGYVSGLRARGGFEVGIVWDAKGGLVSADITSLIGGTAYVTLGDTPIGQSNGTAVKADGAGSGVFLKLMTKAGQSYAVTNA</sequence>
<protein>
    <submittedName>
        <fullName evidence="5">Uncharacterized protein</fullName>
    </submittedName>
</protein>
<dbReference type="Gene3D" id="2.60.40.1180">
    <property type="entry name" value="Golgi alpha-mannosidase II"/>
    <property type="match status" value="1"/>
</dbReference>
<dbReference type="GO" id="GO:0005975">
    <property type="term" value="P:carbohydrate metabolic process"/>
    <property type="evidence" value="ECO:0007669"/>
    <property type="project" value="InterPro"/>
</dbReference>
<dbReference type="InterPro" id="IPR008928">
    <property type="entry name" value="6-hairpin_glycosidase_sf"/>
</dbReference>
<dbReference type="Pfam" id="PF14498">
    <property type="entry name" value="Glyco_hyd_65N_2"/>
    <property type="match status" value="1"/>
</dbReference>
<dbReference type="GO" id="GO:0004560">
    <property type="term" value="F:alpha-L-fucosidase activity"/>
    <property type="evidence" value="ECO:0007669"/>
    <property type="project" value="InterPro"/>
</dbReference>
<dbReference type="PIRSF" id="PIRSF007663">
    <property type="entry name" value="UCP007663"/>
    <property type="match status" value="1"/>
</dbReference>
<evidence type="ECO:0000256" key="1">
    <source>
        <dbReference type="SAM" id="SignalP"/>
    </source>
</evidence>
<evidence type="ECO:0000313" key="6">
    <source>
        <dbReference type="Proteomes" id="UP000310066"/>
    </source>
</evidence>
<evidence type="ECO:0000259" key="4">
    <source>
        <dbReference type="Pfam" id="PF22124"/>
    </source>
</evidence>
<keyword evidence="1" id="KW-0732">Signal</keyword>
<dbReference type="Gene3D" id="1.50.10.10">
    <property type="match status" value="1"/>
</dbReference>
<dbReference type="Pfam" id="PF22124">
    <property type="entry name" value="Glyco_hydro_95_cat"/>
    <property type="match status" value="1"/>
</dbReference>
<dbReference type="EMBL" id="NAJP01000027">
    <property type="protein sequence ID" value="TKA41591.1"/>
    <property type="molecule type" value="Genomic_DNA"/>
</dbReference>
<dbReference type="Pfam" id="PF21307">
    <property type="entry name" value="Glyco_hydro_95_C"/>
    <property type="match status" value="1"/>
</dbReference>
<dbReference type="PANTHER" id="PTHR31084">
    <property type="entry name" value="ALPHA-L-FUCOSIDASE 2"/>
    <property type="match status" value="1"/>
</dbReference>
<dbReference type="Gene3D" id="2.70.98.50">
    <property type="entry name" value="putative glycoside hydrolase family protein from bacillus halodurans"/>
    <property type="match status" value="1"/>
</dbReference>
<name>A0A4U0UZB5_9PEZI</name>
<feature type="domain" description="Glycosyl hydrolase family 95 catalytic" evidence="4">
    <location>
        <begin position="304"/>
        <end position="622"/>
    </location>
</feature>
<dbReference type="Proteomes" id="UP000310066">
    <property type="component" value="Unassembled WGS sequence"/>
</dbReference>
<feature type="chain" id="PRO_5020287096" evidence="1">
    <location>
        <begin position="16"/>
        <end position="764"/>
    </location>
</feature>
<evidence type="ECO:0000313" key="5">
    <source>
        <dbReference type="EMBL" id="TKA41591.1"/>
    </source>
</evidence>
<reference evidence="5 6" key="1">
    <citation type="submission" date="2017-03" db="EMBL/GenBank/DDBJ databases">
        <title>Genomes of endolithic fungi from Antarctica.</title>
        <authorList>
            <person name="Coleine C."/>
            <person name="Masonjones S."/>
            <person name="Stajich J.E."/>
        </authorList>
    </citation>
    <scope>NUCLEOTIDE SEQUENCE [LARGE SCALE GENOMIC DNA]</scope>
    <source>
        <strain evidence="5 6">CCFEE 5311</strain>
    </source>
</reference>
<evidence type="ECO:0000259" key="3">
    <source>
        <dbReference type="Pfam" id="PF21307"/>
    </source>
</evidence>
<dbReference type="PANTHER" id="PTHR31084:SF0">
    <property type="entry name" value="ALPHA-L-FUCOSIDASE 2"/>
    <property type="match status" value="1"/>
</dbReference>
<evidence type="ECO:0000259" key="2">
    <source>
        <dbReference type="Pfam" id="PF14498"/>
    </source>
</evidence>
<dbReference type="InterPro" id="IPR016518">
    <property type="entry name" value="Alpha-L-fucosidase"/>
</dbReference>
<proteinExistence type="predicted"/>
<feature type="domain" description="Glycosyl hydrolase family 95 N-terminal" evidence="2">
    <location>
        <begin position="30"/>
        <end position="271"/>
    </location>
</feature>
<dbReference type="InterPro" id="IPR013780">
    <property type="entry name" value="Glyco_hydro_b"/>
</dbReference>
<dbReference type="InterPro" id="IPR027414">
    <property type="entry name" value="GH95_N_dom"/>
</dbReference>
<dbReference type="InterPro" id="IPR054363">
    <property type="entry name" value="GH95_cat"/>
</dbReference>
<dbReference type="InterPro" id="IPR012341">
    <property type="entry name" value="6hp_glycosidase-like_sf"/>
</dbReference>
<comment type="caution">
    <text evidence="5">The sequence shown here is derived from an EMBL/GenBank/DDBJ whole genome shotgun (WGS) entry which is preliminary data.</text>
</comment>
<feature type="signal peptide" evidence="1">
    <location>
        <begin position="1"/>
        <end position="15"/>
    </location>
</feature>
<dbReference type="SUPFAM" id="SSF48208">
    <property type="entry name" value="Six-hairpin glycosidases"/>
    <property type="match status" value="1"/>
</dbReference>
<dbReference type="OrthoDB" id="2848340at2759"/>
<dbReference type="AlphaFoldDB" id="A0A4U0UZB5"/>
<gene>
    <name evidence="5" type="ORF">B0A54_06479</name>
</gene>
<dbReference type="InterPro" id="IPR049053">
    <property type="entry name" value="AFCA-like_C"/>
</dbReference>
<organism evidence="5 6">
    <name type="scientific">Friedmanniomyces endolithicus</name>
    <dbReference type="NCBI Taxonomy" id="329885"/>
    <lineage>
        <taxon>Eukaryota</taxon>
        <taxon>Fungi</taxon>
        <taxon>Dikarya</taxon>
        <taxon>Ascomycota</taxon>
        <taxon>Pezizomycotina</taxon>
        <taxon>Dothideomycetes</taxon>
        <taxon>Dothideomycetidae</taxon>
        <taxon>Mycosphaerellales</taxon>
        <taxon>Teratosphaeriaceae</taxon>
        <taxon>Friedmanniomyces</taxon>
    </lineage>
</organism>
<accession>A0A4U0UZB5</accession>